<dbReference type="InterPro" id="IPR021109">
    <property type="entry name" value="Peptidase_aspartic_dom_sf"/>
</dbReference>
<evidence type="ECO:0000256" key="4">
    <source>
        <dbReference type="ARBA" id="ARBA00022729"/>
    </source>
</evidence>
<proteinExistence type="inferred from homology"/>
<dbReference type="PROSITE" id="PS51767">
    <property type="entry name" value="PEPTIDASE_A1"/>
    <property type="match status" value="1"/>
</dbReference>
<dbReference type="InterPro" id="IPR033121">
    <property type="entry name" value="PEPTIDASE_A1"/>
</dbReference>
<evidence type="ECO:0000256" key="3">
    <source>
        <dbReference type="ARBA" id="ARBA00022525"/>
    </source>
</evidence>
<evidence type="ECO:0000256" key="5">
    <source>
        <dbReference type="SAM" id="SignalP"/>
    </source>
</evidence>
<evidence type="ECO:0000313" key="8">
    <source>
        <dbReference type="Proteomes" id="UP000834106"/>
    </source>
</evidence>
<accession>A0AAD1ZPY7</accession>
<dbReference type="Gene3D" id="2.40.70.10">
    <property type="entry name" value="Acid Proteases"/>
    <property type="match status" value="2"/>
</dbReference>
<dbReference type="GO" id="GO:0006508">
    <property type="term" value="P:proteolysis"/>
    <property type="evidence" value="ECO:0007669"/>
    <property type="project" value="InterPro"/>
</dbReference>
<keyword evidence="3" id="KW-0964">Secreted</keyword>
<comment type="similarity">
    <text evidence="2">Belongs to the peptidase A1 family.</text>
</comment>
<feature type="chain" id="PRO_5042086672" description="Peptidase A1 domain-containing protein" evidence="5">
    <location>
        <begin position="22"/>
        <end position="410"/>
    </location>
</feature>
<evidence type="ECO:0000256" key="2">
    <source>
        <dbReference type="ARBA" id="ARBA00007447"/>
    </source>
</evidence>
<organism evidence="7 8">
    <name type="scientific">Fraxinus pennsylvanica</name>
    <dbReference type="NCBI Taxonomy" id="56036"/>
    <lineage>
        <taxon>Eukaryota</taxon>
        <taxon>Viridiplantae</taxon>
        <taxon>Streptophyta</taxon>
        <taxon>Embryophyta</taxon>
        <taxon>Tracheophyta</taxon>
        <taxon>Spermatophyta</taxon>
        <taxon>Magnoliopsida</taxon>
        <taxon>eudicotyledons</taxon>
        <taxon>Gunneridae</taxon>
        <taxon>Pentapetalae</taxon>
        <taxon>asterids</taxon>
        <taxon>lamiids</taxon>
        <taxon>Lamiales</taxon>
        <taxon>Oleaceae</taxon>
        <taxon>Oleeae</taxon>
        <taxon>Fraxinus</taxon>
    </lineage>
</organism>
<dbReference type="InterPro" id="IPR032861">
    <property type="entry name" value="TAXi_N"/>
</dbReference>
<evidence type="ECO:0000259" key="6">
    <source>
        <dbReference type="PROSITE" id="PS51767"/>
    </source>
</evidence>
<dbReference type="Proteomes" id="UP000834106">
    <property type="component" value="Chromosome 11"/>
</dbReference>
<reference evidence="7" key="1">
    <citation type="submission" date="2023-05" db="EMBL/GenBank/DDBJ databases">
        <authorList>
            <person name="Huff M."/>
        </authorList>
    </citation>
    <scope>NUCLEOTIDE SEQUENCE</scope>
</reference>
<dbReference type="EMBL" id="OU503046">
    <property type="protein sequence ID" value="CAI9771007.1"/>
    <property type="molecule type" value="Genomic_DNA"/>
</dbReference>
<dbReference type="InterPro" id="IPR001461">
    <property type="entry name" value="Aspartic_peptidase_A1"/>
</dbReference>
<dbReference type="Pfam" id="PF14543">
    <property type="entry name" value="TAXi_N"/>
    <property type="match status" value="1"/>
</dbReference>
<dbReference type="AlphaFoldDB" id="A0AAD1ZPY7"/>
<dbReference type="FunFam" id="2.40.70.10:FF:000041">
    <property type="entry name" value="Basic 7S globulin"/>
    <property type="match status" value="1"/>
</dbReference>
<dbReference type="GO" id="GO:0005576">
    <property type="term" value="C:extracellular region"/>
    <property type="evidence" value="ECO:0007669"/>
    <property type="project" value="UniProtKB-SubCell"/>
</dbReference>
<sequence length="410" mass="44185">MASSLNLFLFFLAILISTSYAQNGLNLPIRKDATTLQYYTTIEMGSTRATVNAVIDLGAQFFWFDCDNYSSSSYVPIPCDSQKCELAKGIGCVGCNMPPRPGCTNNTCGASAYNPFQRVLVSQGFEEDTLYSKDHVKVPQFPYACMNTRFSEGLASGTSGILGLARTEISLHKQVANKFNLPDKFSLCLPSSGLGKLYVGGGSSSKSDVLKSLISTPLIVNPVSTAPAYTVGDPSDEYFINVQSIRVNGQPLSVKSSYFTIDKNGVGGTKISTINNFTALHSSIYKPFTRAFVKAASDMKIRSVDAVAPFRACFSSSTISTTVTGPSVPTIELVLPGNNVSWKIYGANSMFAVNKNVICLAFVDGGSSPRTSIVIGAYQFEDNLLEFDLVSSQLRFSSSLLVQNKTCSRL</sequence>
<dbReference type="PANTHER" id="PTHR47965:SF68">
    <property type="entry name" value="BASIC 7S GLOBULIN-LIKE"/>
    <property type="match status" value="1"/>
</dbReference>
<feature type="signal peptide" evidence="5">
    <location>
        <begin position="1"/>
        <end position="21"/>
    </location>
</feature>
<gene>
    <name evidence="7" type="ORF">FPE_LOCUS18437</name>
</gene>
<dbReference type="PANTHER" id="PTHR47965">
    <property type="entry name" value="ASPARTYL PROTEASE-RELATED"/>
    <property type="match status" value="1"/>
</dbReference>
<keyword evidence="8" id="KW-1185">Reference proteome</keyword>
<dbReference type="GO" id="GO:0004190">
    <property type="term" value="F:aspartic-type endopeptidase activity"/>
    <property type="evidence" value="ECO:0007669"/>
    <property type="project" value="InterPro"/>
</dbReference>
<dbReference type="SUPFAM" id="SSF50630">
    <property type="entry name" value="Acid proteases"/>
    <property type="match status" value="1"/>
</dbReference>
<evidence type="ECO:0000313" key="7">
    <source>
        <dbReference type="EMBL" id="CAI9771007.1"/>
    </source>
</evidence>
<evidence type="ECO:0000256" key="1">
    <source>
        <dbReference type="ARBA" id="ARBA00004239"/>
    </source>
</evidence>
<dbReference type="Pfam" id="PF14541">
    <property type="entry name" value="TAXi_C"/>
    <property type="match status" value="1"/>
</dbReference>
<dbReference type="InterPro" id="IPR032799">
    <property type="entry name" value="TAXi_C"/>
</dbReference>
<keyword evidence="4 5" id="KW-0732">Signal</keyword>
<name>A0AAD1ZPY7_9LAMI</name>
<comment type="subcellular location">
    <subcellularLocation>
        <location evidence="1">Secreted</location>
        <location evidence="1">Extracellular space</location>
    </subcellularLocation>
</comment>
<protein>
    <recommendedName>
        <fullName evidence="6">Peptidase A1 domain-containing protein</fullName>
    </recommendedName>
</protein>
<feature type="domain" description="Peptidase A1" evidence="6">
    <location>
        <begin position="38"/>
        <end position="397"/>
    </location>
</feature>